<dbReference type="Proteomes" id="UP000005392">
    <property type="component" value="Unassembled WGS sequence"/>
</dbReference>
<dbReference type="HOGENOM" id="CLU_623366_0_0_0"/>
<evidence type="ECO:0000256" key="1">
    <source>
        <dbReference type="SAM" id="MobiDB-lite"/>
    </source>
</evidence>
<feature type="compositionally biased region" description="Basic and acidic residues" evidence="1">
    <location>
        <begin position="419"/>
        <end position="430"/>
    </location>
</feature>
<gene>
    <name evidence="2" type="ORF">HMPREF9094_2414</name>
</gene>
<dbReference type="AlphaFoldDB" id="F9ER59"/>
<reference evidence="2 3" key="1">
    <citation type="submission" date="2011-05" db="EMBL/GenBank/DDBJ databases">
        <authorList>
            <person name="Muzny D."/>
            <person name="Qin X."/>
            <person name="Deng J."/>
            <person name="Jiang H."/>
            <person name="Liu Y."/>
            <person name="Qu J."/>
            <person name="Song X.-Z."/>
            <person name="Zhang L."/>
            <person name="Thornton R."/>
            <person name="Coyle M."/>
            <person name="Francisco L."/>
            <person name="Jackson L."/>
            <person name="Javaid M."/>
            <person name="Korchina V."/>
            <person name="Kovar C."/>
            <person name="Mata R."/>
            <person name="Mathew T."/>
            <person name="Ngo R."/>
            <person name="Nguyen L."/>
            <person name="Nguyen N."/>
            <person name="Okwuonu G."/>
            <person name="Ongeri F."/>
            <person name="Pham C."/>
            <person name="Simmons D."/>
            <person name="Wilczek-Boney K."/>
            <person name="Hale W."/>
            <person name="Jakkamsetti A."/>
            <person name="Pham P."/>
            <person name="Ruth R."/>
            <person name="San Lucas F."/>
            <person name="Warren J."/>
            <person name="Zhang J."/>
            <person name="Zhao Z."/>
            <person name="Zhou C."/>
            <person name="Zhu D."/>
            <person name="Lee S."/>
            <person name="Bess C."/>
            <person name="Blankenburg K."/>
            <person name="Forbes L."/>
            <person name="Fu Q."/>
            <person name="Gubbala S."/>
            <person name="Hirani K."/>
            <person name="Jayaseelan J.C."/>
            <person name="Lara F."/>
            <person name="Munidasa M."/>
            <person name="Palculict T."/>
            <person name="Patil S."/>
            <person name="Pu L.-L."/>
            <person name="Saada N."/>
            <person name="Tang L."/>
            <person name="Weissenberger G."/>
            <person name="Zhu Y."/>
            <person name="Hemphill L."/>
            <person name="Shang Y."/>
            <person name="Youmans B."/>
            <person name="Ayvaz T."/>
            <person name="Ross M."/>
            <person name="Santibanez J."/>
            <person name="Aqrawi P."/>
            <person name="Gross S."/>
            <person name="Joshi V."/>
            <person name="Fowler G."/>
            <person name="Nazareth L."/>
            <person name="Reid J."/>
            <person name="Worley K."/>
            <person name="Petrosino J."/>
            <person name="Highlander S."/>
            <person name="Gibbs R."/>
        </authorList>
    </citation>
    <scope>NUCLEOTIDE SEQUENCE [LARGE SCALE GENOMIC DNA]</scope>
    <source>
        <strain evidence="2 3">ATCC 51191</strain>
    </source>
</reference>
<feature type="non-terminal residue" evidence="2">
    <location>
        <position position="440"/>
    </location>
</feature>
<sequence>NGLTIGKSLTKEQIAKLDKDIVWYEYQTVDGIQVLAPKIYLSKNTIKNLNTDSRSRITGIENTYVRTGNLENTGLIGGYGNTYVEAKEINNRTLGNQLAEIKGNTTTIIAQNDINNIGARISGNENLNLVAIDGDILNKSTIEKVEFNNGEFDRSKFTKIDSVGEIVSNGNLNMLANNYTSIGAITQAKNLNIGVADNINILSQQVSGEQKFGKDDSQYNYYGFERNIGSEVKAENLNTTAKNFNISGSVVTTKTADLNVDKLNIESKVDKEDEINKTSYKGFLKSGSKKETIHNEENSAGSLYVEGKGLIKGDVNLVGSNLVLGNDSFVGGKLTTDSRELHSSYSLEEKKKGFSGSIGSGGFSVGYGKSESKLKEKDLTNAKSNLVLGDGTVLNKGAEITATNLTHGQISINNGDVKFGARKDTKDVETSSKSSGVNLS</sequence>
<organism evidence="2 3">
    <name type="scientific">Fusobacterium animalis ATCC 51191</name>
    <dbReference type="NCBI Taxonomy" id="997347"/>
    <lineage>
        <taxon>Bacteria</taxon>
        <taxon>Fusobacteriati</taxon>
        <taxon>Fusobacteriota</taxon>
        <taxon>Fusobacteriia</taxon>
        <taxon>Fusobacteriales</taxon>
        <taxon>Fusobacteriaceae</taxon>
        <taxon>Fusobacterium</taxon>
    </lineage>
</organism>
<evidence type="ECO:0000313" key="2">
    <source>
        <dbReference type="EMBL" id="EGQ78294.1"/>
    </source>
</evidence>
<protein>
    <recommendedName>
        <fullName evidence="4">Hemolysin</fullName>
    </recommendedName>
</protein>
<comment type="caution">
    <text evidence="2">The sequence shown here is derived from an EMBL/GenBank/DDBJ whole genome shotgun (WGS) entry which is preliminary data.</text>
</comment>
<proteinExistence type="predicted"/>
<accession>F9ER59</accession>
<name>F9ER59_9FUSO</name>
<feature type="region of interest" description="Disordered" evidence="1">
    <location>
        <begin position="411"/>
        <end position="440"/>
    </location>
</feature>
<evidence type="ECO:0008006" key="4">
    <source>
        <dbReference type="Google" id="ProtNLM"/>
    </source>
</evidence>
<keyword evidence="3" id="KW-1185">Reference proteome</keyword>
<dbReference type="EMBL" id="AFQD01000511">
    <property type="protein sequence ID" value="EGQ78294.1"/>
    <property type="molecule type" value="Genomic_DNA"/>
</dbReference>
<evidence type="ECO:0000313" key="3">
    <source>
        <dbReference type="Proteomes" id="UP000005392"/>
    </source>
</evidence>
<feature type="compositionally biased region" description="Polar residues" evidence="1">
    <location>
        <begin position="431"/>
        <end position="440"/>
    </location>
</feature>
<feature type="non-terminal residue" evidence="2">
    <location>
        <position position="1"/>
    </location>
</feature>